<dbReference type="eggNOG" id="COG1475">
    <property type="taxonomic scope" value="Bacteria"/>
</dbReference>
<feature type="region of interest" description="Disordered" evidence="4">
    <location>
        <begin position="295"/>
        <end position="319"/>
    </location>
</feature>
<protein>
    <submittedName>
        <fullName evidence="6">ParB-like partition protein</fullName>
    </submittedName>
</protein>
<dbReference type="SUPFAM" id="SSF109709">
    <property type="entry name" value="KorB DNA-binding domain-like"/>
    <property type="match status" value="1"/>
</dbReference>
<dbReference type="FunFam" id="3.90.1530.30:FF:000001">
    <property type="entry name" value="Chromosome partitioning protein ParB"/>
    <property type="match status" value="1"/>
</dbReference>
<dbReference type="HOGENOM" id="CLU_023853_0_0_0"/>
<dbReference type="CDD" id="cd16393">
    <property type="entry name" value="SPO0J_N"/>
    <property type="match status" value="1"/>
</dbReference>
<accession>A9WA92</accession>
<dbReference type="RefSeq" id="WP_012257307.1">
    <property type="nucleotide sequence ID" value="NC_010175.1"/>
</dbReference>
<dbReference type="Gene3D" id="1.10.10.2830">
    <property type="match status" value="1"/>
</dbReference>
<dbReference type="FunFam" id="1.10.10.2830:FF:000001">
    <property type="entry name" value="Chromosome partitioning protein ParB"/>
    <property type="match status" value="1"/>
</dbReference>
<keyword evidence="7" id="KW-1185">Reference proteome</keyword>
<dbReference type="InterPro" id="IPR050336">
    <property type="entry name" value="Chromosome_partition/occlusion"/>
</dbReference>
<dbReference type="PANTHER" id="PTHR33375">
    <property type="entry name" value="CHROMOSOME-PARTITIONING PROTEIN PARB-RELATED"/>
    <property type="match status" value="1"/>
</dbReference>
<dbReference type="PATRIC" id="fig|324602.8.peg.1618"/>
<evidence type="ECO:0000256" key="1">
    <source>
        <dbReference type="ARBA" id="ARBA00006295"/>
    </source>
</evidence>
<dbReference type="SMART" id="SM00470">
    <property type="entry name" value="ParB"/>
    <property type="match status" value="1"/>
</dbReference>
<dbReference type="STRING" id="324602.Caur_1423"/>
<comment type="similarity">
    <text evidence="1">Belongs to the ParB family.</text>
</comment>
<dbReference type="FunCoup" id="A9WA92">
    <property type="interactions" value="312"/>
</dbReference>
<reference evidence="7" key="1">
    <citation type="journal article" date="2011" name="BMC Genomics">
        <title>Complete genome sequence of the filamentous anoxygenic phototrophic bacterium Chloroflexus aurantiacus.</title>
        <authorList>
            <person name="Tang K.H."/>
            <person name="Barry K."/>
            <person name="Chertkov O."/>
            <person name="Dalin E."/>
            <person name="Han C.S."/>
            <person name="Hauser L.J."/>
            <person name="Honchak B.M."/>
            <person name="Karbach L.E."/>
            <person name="Land M.L."/>
            <person name="Lapidus A."/>
            <person name="Larimer F.W."/>
            <person name="Mikhailova N."/>
            <person name="Pitluck S."/>
            <person name="Pierson B.K."/>
            <person name="Blankenship R.E."/>
        </authorList>
    </citation>
    <scope>NUCLEOTIDE SEQUENCE [LARGE SCALE GENOMIC DNA]</scope>
    <source>
        <strain evidence="7">ATCC 29366 / DSM 635 / J-10-fl</strain>
    </source>
</reference>
<dbReference type="SUPFAM" id="SSF110849">
    <property type="entry name" value="ParB/Sulfiredoxin"/>
    <property type="match status" value="1"/>
</dbReference>
<dbReference type="NCBIfam" id="TIGR00180">
    <property type="entry name" value="parB_part"/>
    <property type="match status" value="1"/>
</dbReference>
<dbReference type="GO" id="GO:0003677">
    <property type="term" value="F:DNA binding"/>
    <property type="evidence" value="ECO:0007669"/>
    <property type="project" value="UniProtKB-KW"/>
</dbReference>
<dbReference type="EnsemblBacteria" id="ABY34651">
    <property type="protein sequence ID" value="ABY34651"/>
    <property type="gene ID" value="Caur_1423"/>
</dbReference>
<dbReference type="InterPro" id="IPR041468">
    <property type="entry name" value="HTH_ParB/Spo0J"/>
</dbReference>
<dbReference type="Gene3D" id="3.90.1530.30">
    <property type="match status" value="1"/>
</dbReference>
<organism evidence="6 7">
    <name type="scientific">Chloroflexus aurantiacus (strain ATCC 29366 / DSM 635 / J-10-fl)</name>
    <dbReference type="NCBI Taxonomy" id="324602"/>
    <lineage>
        <taxon>Bacteria</taxon>
        <taxon>Bacillati</taxon>
        <taxon>Chloroflexota</taxon>
        <taxon>Chloroflexia</taxon>
        <taxon>Chloroflexales</taxon>
        <taxon>Chloroflexineae</taxon>
        <taxon>Chloroflexaceae</taxon>
        <taxon>Chloroflexus</taxon>
    </lineage>
</organism>
<dbReference type="KEGG" id="cau:Caur_1423"/>
<dbReference type="InParanoid" id="A9WA92"/>
<keyword evidence="2" id="KW-0159">Chromosome partition</keyword>
<feature type="domain" description="ParB-like N-terminal" evidence="5">
    <location>
        <begin position="26"/>
        <end position="116"/>
    </location>
</feature>
<dbReference type="AlphaFoldDB" id="A9WA92"/>
<keyword evidence="3" id="KW-0238">DNA-binding</keyword>
<dbReference type="InterPro" id="IPR003115">
    <property type="entry name" value="ParB_N"/>
</dbReference>
<proteinExistence type="inferred from homology"/>
<evidence type="ECO:0000313" key="6">
    <source>
        <dbReference type="EMBL" id="ABY34651.1"/>
    </source>
</evidence>
<evidence type="ECO:0000256" key="2">
    <source>
        <dbReference type="ARBA" id="ARBA00022829"/>
    </source>
</evidence>
<evidence type="ECO:0000259" key="5">
    <source>
        <dbReference type="SMART" id="SM00470"/>
    </source>
</evidence>
<dbReference type="PANTHER" id="PTHR33375:SF1">
    <property type="entry name" value="CHROMOSOME-PARTITIONING PROTEIN PARB-RELATED"/>
    <property type="match status" value="1"/>
</dbReference>
<dbReference type="InterPro" id="IPR036086">
    <property type="entry name" value="ParB/Sulfiredoxin_sf"/>
</dbReference>
<dbReference type="GO" id="GO:0045881">
    <property type="term" value="P:positive regulation of sporulation resulting in formation of a cellular spore"/>
    <property type="evidence" value="ECO:0000318"/>
    <property type="project" value="GO_Central"/>
</dbReference>
<dbReference type="InterPro" id="IPR004437">
    <property type="entry name" value="ParB/RepB/Spo0J"/>
</dbReference>
<dbReference type="Proteomes" id="UP000002008">
    <property type="component" value="Chromosome"/>
</dbReference>
<gene>
    <name evidence="6" type="ordered locus">Caur_1423</name>
</gene>
<dbReference type="GO" id="GO:0005694">
    <property type="term" value="C:chromosome"/>
    <property type="evidence" value="ECO:0000318"/>
    <property type="project" value="GO_Central"/>
</dbReference>
<name>A9WA92_CHLAA</name>
<evidence type="ECO:0000256" key="3">
    <source>
        <dbReference type="ARBA" id="ARBA00023125"/>
    </source>
</evidence>
<dbReference type="Pfam" id="PF17762">
    <property type="entry name" value="HTH_ParB"/>
    <property type="match status" value="1"/>
</dbReference>
<dbReference type="Pfam" id="PF02195">
    <property type="entry name" value="ParB_N"/>
    <property type="match status" value="1"/>
</dbReference>
<dbReference type="GO" id="GO:0007059">
    <property type="term" value="P:chromosome segregation"/>
    <property type="evidence" value="ECO:0000318"/>
    <property type="project" value="GO_Central"/>
</dbReference>
<dbReference type="EMBL" id="CP000909">
    <property type="protein sequence ID" value="ABY34651.1"/>
    <property type="molecule type" value="Genomic_DNA"/>
</dbReference>
<evidence type="ECO:0000313" key="7">
    <source>
        <dbReference type="Proteomes" id="UP000002008"/>
    </source>
</evidence>
<sequence length="368" mass="39772">MSRKRGLGSGLDALIPAASLDQTPVRELPVSAIKANRAQPRTAFDETTLAELVASIQTHGVLQPIIVSEDQQGGYELIAGERRLRAARMAGLATIPAIIKNATPQQFLELALVENVQRADLNPLEEAQAYETLRREFGLSDEEIARRVGKSRVAIVNSRRLLRLSPVARQALLDGTISAGHGRALLRIEDATDQQAALALIKERALSVREIEHLCEIAAQPGLAASTRHALCAGQLEPAQALALLQIGDAQLQNAACEAIVTHHLGLTETDRLCKALTGGVDLETALAQVVEPLGGKMPSPGRTISSPERQRLPATRSPEDQMAQQMFEELLQTPVQIARSGRTIKVTITLYDDEQLQGLYDRLSGNS</sequence>
<evidence type="ECO:0000256" key="4">
    <source>
        <dbReference type="SAM" id="MobiDB-lite"/>
    </source>
</evidence>